<keyword evidence="4" id="KW-1185">Reference proteome</keyword>
<reference evidence="3" key="1">
    <citation type="submission" date="2022-12" db="EMBL/GenBank/DDBJ databases">
        <authorList>
            <person name="Petersen C."/>
        </authorList>
    </citation>
    <scope>NUCLEOTIDE SEQUENCE</scope>
    <source>
        <strain evidence="3">IBT 21472</strain>
    </source>
</reference>
<keyword evidence="2" id="KW-0812">Transmembrane</keyword>
<dbReference type="Proteomes" id="UP001147746">
    <property type="component" value="Unassembled WGS sequence"/>
</dbReference>
<dbReference type="SUPFAM" id="SSF49879">
    <property type="entry name" value="SMAD/FHA domain"/>
    <property type="match status" value="1"/>
</dbReference>
<dbReference type="Pfam" id="PF00498">
    <property type="entry name" value="FHA"/>
    <property type="match status" value="1"/>
</dbReference>
<dbReference type="SMART" id="SM00240">
    <property type="entry name" value="FHA"/>
    <property type="match status" value="1"/>
</dbReference>
<accession>A0A9W9GYZ2</accession>
<feature type="compositionally biased region" description="Basic and acidic residues" evidence="1">
    <location>
        <begin position="324"/>
        <end position="336"/>
    </location>
</feature>
<evidence type="ECO:0000313" key="3">
    <source>
        <dbReference type="EMBL" id="KAJ5308118.1"/>
    </source>
</evidence>
<organism evidence="3 4">
    <name type="scientific">Penicillium atrosanguineum</name>
    <dbReference type="NCBI Taxonomy" id="1132637"/>
    <lineage>
        <taxon>Eukaryota</taxon>
        <taxon>Fungi</taxon>
        <taxon>Dikarya</taxon>
        <taxon>Ascomycota</taxon>
        <taxon>Pezizomycotina</taxon>
        <taxon>Eurotiomycetes</taxon>
        <taxon>Eurotiomycetidae</taxon>
        <taxon>Eurotiales</taxon>
        <taxon>Aspergillaceae</taxon>
        <taxon>Penicillium</taxon>
    </lineage>
</organism>
<dbReference type="PANTHER" id="PTHR15715">
    <property type="entry name" value="CENTROSOMAL PROTEIN OF 170 KDA"/>
    <property type="match status" value="1"/>
</dbReference>
<keyword evidence="2" id="KW-1133">Transmembrane helix</keyword>
<feature type="transmembrane region" description="Helical" evidence="2">
    <location>
        <begin position="580"/>
        <end position="605"/>
    </location>
</feature>
<evidence type="ECO:0000256" key="1">
    <source>
        <dbReference type="SAM" id="MobiDB-lite"/>
    </source>
</evidence>
<comment type="caution">
    <text evidence="3">The sequence shown here is derived from an EMBL/GenBank/DDBJ whole genome shotgun (WGS) entry which is preliminary data.</text>
</comment>
<keyword evidence="2" id="KW-0472">Membrane</keyword>
<dbReference type="EMBL" id="JAPZBO010000008">
    <property type="protein sequence ID" value="KAJ5308118.1"/>
    <property type="molecule type" value="Genomic_DNA"/>
</dbReference>
<dbReference type="PANTHER" id="PTHR15715:SF37">
    <property type="entry name" value="LD47843P"/>
    <property type="match status" value="1"/>
</dbReference>
<protein>
    <submittedName>
        <fullName evidence="3">Uncharacterized protein</fullName>
    </submittedName>
</protein>
<feature type="region of interest" description="Disordered" evidence="1">
    <location>
        <begin position="559"/>
        <end position="578"/>
    </location>
</feature>
<dbReference type="InterPro" id="IPR051176">
    <property type="entry name" value="Cent_Immune-Sig_Mod"/>
</dbReference>
<feature type="compositionally biased region" description="Acidic residues" evidence="1">
    <location>
        <begin position="521"/>
        <end position="531"/>
    </location>
</feature>
<feature type="region of interest" description="Disordered" evidence="1">
    <location>
        <begin position="324"/>
        <end position="370"/>
    </location>
</feature>
<feature type="region of interest" description="Disordered" evidence="1">
    <location>
        <begin position="482"/>
        <end position="531"/>
    </location>
</feature>
<gene>
    <name evidence="3" type="ORF">N7476_008774</name>
</gene>
<sequence length="611" mass="67434">MSDVQVSVVLSPVNLNAELALVRSFTLSASNPTIEIGRCSKRGIKNRSPAQDNAWFDSRVMSRDHAELSIAPEIHNIYICDYGSTHGTWINNSRLIIGEKTPLIHGDVLTFGVPVDREDETYPALVVKCKFHWVDEYDSPVVRISRLWTDSLCRCPTSDEVPVKSSIIECITPPASKLRPSTSTNTFCVPEDDSDIEDILVPKVRFPFTRWPKMFAHPLEPICVDEDEQPLPQTVQEEQHMDEELKSSENETSDYGDVLEDESDDSTNSDEEESELEESVSSLLIKSTDCADVSEDVNADVSADADADVAELDASHYENVFPCYDREHDGFQPPHEDDSDSEYASDSDVLSEKESSVENNSYNDDNDDDDDGVYINTNIITAPFVNPDVLSLEKLHSVDTAPHIKPETMEPKPSNPLVSPPAYHFPGPSFQPGPSFLPPPCYEANPWRMPQSFPPAPHIPYPRFEYADGPFSCKYGSTYQRNFDSNPSSPLREPTPLPSLPKELSSDTDSVSLKRKASEMETQDAEQQDAQEAEIIAPASQPDLDSIPKPELVNAITSALTESEPSPKRAKTSHSSSNTMAGYTATAVISALLGGLGTIALLAALPAEYFQ</sequence>
<feature type="compositionally biased region" description="Acidic residues" evidence="1">
    <location>
        <begin position="251"/>
        <end position="278"/>
    </location>
</feature>
<dbReference type="GO" id="GO:0005737">
    <property type="term" value="C:cytoplasm"/>
    <property type="evidence" value="ECO:0007669"/>
    <property type="project" value="TreeGrafter"/>
</dbReference>
<evidence type="ECO:0000313" key="4">
    <source>
        <dbReference type="Proteomes" id="UP001147746"/>
    </source>
</evidence>
<proteinExistence type="predicted"/>
<evidence type="ECO:0000256" key="2">
    <source>
        <dbReference type="SAM" id="Phobius"/>
    </source>
</evidence>
<dbReference type="PROSITE" id="PS50006">
    <property type="entry name" value="FHA_DOMAIN"/>
    <property type="match status" value="1"/>
</dbReference>
<feature type="compositionally biased region" description="Basic and acidic residues" evidence="1">
    <location>
        <begin position="237"/>
        <end position="249"/>
    </location>
</feature>
<dbReference type="AlphaFoldDB" id="A0A9W9GYZ2"/>
<name>A0A9W9GYZ2_9EURO</name>
<dbReference type="Gene3D" id="2.60.200.20">
    <property type="match status" value="1"/>
</dbReference>
<feature type="region of interest" description="Disordered" evidence="1">
    <location>
        <begin position="235"/>
        <end position="282"/>
    </location>
</feature>
<dbReference type="InterPro" id="IPR008984">
    <property type="entry name" value="SMAD_FHA_dom_sf"/>
</dbReference>
<dbReference type="InterPro" id="IPR000253">
    <property type="entry name" value="FHA_dom"/>
</dbReference>
<reference evidence="3" key="2">
    <citation type="journal article" date="2023" name="IMA Fungus">
        <title>Comparative genomic study of the Penicillium genus elucidates a diverse pangenome and 15 lateral gene transfer events.</title>
        <authorList>
            <person name="Petersen C."/>
            <person name="Sorensen T."/>
            <person name="Nielsen M.R."/>
            <person name="Sondergaard T.E."/>
            <person name="Sorensen J.L."/>
            <person name="Fitzpatrick D.A."/>
            <person name="Frisvad J.C."/>
            <person name="Nielsen K.L."/>
        </authorList>
    </citation>
    <scope>NUCLEOTIDE SEQUENCE</scope>
    <source>
        <strain evidence="3">IBT 21472</strain>
    </source>
</reference>